<proteinExistence type="predicted"/>
<feature type="transmembrane region" description="Helical" evidence="4">
    <location>
        <begin position="125"/>
        <end position="146"/>
    </location>
</feature>
<reference evidence="6 7" key="1">
    <citation type="submission" date="2020-08" db="EMBL/GenBank/DDBJ databases">
        <title>Sequencing the genomes of 1000 actinobacteria strains.</title>
        <authorList>
            <person name="Klenk H.-P."/>
        </authorList>
    </citation>
    <scope>NUCLEOTIDE SEQUENCE [LARGE SCALE GENOMIC DNA]</scope>
    <source>
        <strain evidence="6 7">DSM 44230</strain>
    </source>
</reference>
<keyword evidence="2 6" id="KW-0418">Kinase</keyword>
<comment type="caution">
    <text evidence="6">The sequence shown here is derived from an EMBL/GenBank/DDBJ whole genome shotgun (WGS) entry which is preliminary data.</text>
</comment>
<keyword evidence="3" id="KW-0902">Two-component regulatory system</keyword>
<dbReference type="PANTHER" id="PTHR24421">
    <property type="entry name" value="NITRATE/NITRITE SENSOR PROTEIN NARX-RELATED"/>
    <property type="match status" value="1"/>
</dbReference>
<feature type="transmembrane region" description="Helical" evidence="4">
    <location>
        <begin position="21"/>
        <end position="43"/>
    </location>
</feature>
<dbReference type="InterPro" id="IPR003594">
    <property type="entry name" value="HATPase_dom"/>
</dbReference>
<protein>
    <submittedName>
        <fullName evidence="6">Signal transduction histidine kinase</fullName>
    </submittedName>
</protein>
<accession>A0A7W7CBB1</accession>
<evidence type="ECO:0000256" key="2">
    <source>
        <dbReference type="ARBA" id="ARBA00022777"/>
    </source>
</evidence>
<dbReference type="AlphaFoldDB" id="A0A7W7CBB1"/>
<keyword evidence="7" id="KW-1185">Reference proteome</keyword>
<dbReference type="Gene3D" id="3.30.565.10">
    <property type="entry name" value="Histidine kinase-like ATPase, C-terminal domain"/>
    <property type="match status" value="1"/>
</dbReference>
<dbReference type="InterPro" id="IPR050482">
    <property type="entry name" value="Sensor_HK_TwoCompSys"/>
</dbReference>
<evidence type="ECO:0000259" key="5">
    <source>
        <dbReference type="Pfam" id="PF02518"/>
    </source>
</evidence>
<evidence type="ECO:0000256" key="4">
    <source>
        <dbReference type="SAM" id="Phobius"/>
    </source>
</evidence>
<feature type="domain" description="Histidine kinase/HSP90-like ATPase" evidence="5">
    <location>
        <begin position="293"/>
        <end position="376"/>
    </location>
</feature>
<evidence type="ECO:0000256" key="3">
    <source>
        <dbReference type="ARBA" id="ARBA00023012"/>
    </source>
</evidence>
<dbReference type="GO" id="GO:0016301">
    <property type="term" value="F:kinase activity"/>
    <property type="evidence" value="ECO:0007669"/>
    <property type="project" value="UniProtKB-KW"/>
</dbReference>
<dbReference type="Proteomes" id="UP000533598">
    <property type="component" value="Unassembled WGS sequence"/>
</dbReference>
<keyword evidence="1" id="KW-0808">Transferase</keyword>
<feature type="transmembrane region" description="Helical" evidence="4">
    <location>
        <begin position="102"/>
        <end position="118"/>
    </location>
</feature>
<keyword evidence="4" id="KW-0812">Transmembrane</keyword>
<dbReference type="CDD" id="cd16917">
    <property type="entry name" value="HATPase_UhpB-NarQ-NarX-like"/>
    <property type="match status" value="1"/>
</dbReference>
<feature type="transmembrane region" description="Helical" evidence="4">
    <location>
        <begin position="49"/>
        <end position="66"/>
    </location>
</feature>
<dbReference type="InterPro" id="IPR036890">
    <property type="entry name" value="HATPase_C_sf"/>
</dbReference>
<dbReference type="SUPFAM" id="SSF55874">
    <property type="entry name" value="ATPase domain of HSP90 chaperone/DNA topoisomerase II/histidine kinase"/>
    <property type="match status" value="1"/>
</dbReference>
<organism evidence="6 7">
    <name type="scientific">Crossiella cryophila</name>
    <dbReference type="NCBI Taxonomy" id="43355"/>
    <lineage>
        <taxon>Bacteria</taxon>
        <taxon>Bacillati</taxon>
        <taxon>Actinomycetota</taxon>
        <taxon>Actinomycetes</taxon>
        <taxon>Pseudonocardiales</taxon>
        <taxon>Pseudonocardiaceae</taxon>
        <taxon>Crossiella</taxon>
    </lineage>
</organism>
<evidence type="ECO:0000313" key="7">
    <source>
        <dbReference type="Proteomes" id="UP000533598"/>
    </source>
</evidence>
<gene>
    <name evidence="6" type="ORF">HNR67_004114</name>
</gene>
<dbReference type="Pfam" id="PF02518">
    <property type="entry name" value="HATPase_c"/>
    <property type="match status" value="1"/>
</dbReference>
<feature type="transmembrane region" description="Helical" evidence="4">
    <location>
        <begin position="152"/>
        <end position="173"/>
    </location>
</feature>
<sequence>MEGNRPGPAPDWAIEREFRRSALRFSLLVRTVVLACAGVLAPLSAPENLTATIAAVLVVNAWNLVLWRARGRWVLPVDLAVLTALCLAQGQIEPAAALSDGTSWVLVMVSVVAVSWQWRVPPAPGALVAVVLVLFVAYSFGVALVADWETGIPYGLWLFVEAGLARLLFVLVCRGARAADTATAEAAAAERAAEVEAARNREHREYLATLHDTGAATLLMVGMGVADRPEPWLAEQAARDVAALATRPEPDHEPVQLAAILVRAAEAAPVAVDVRFEYQPVVTAAVAAALEGGVAEALRNVHRHAGVDRAALVVTGDAARVVVEVRDSGAGFAVGETSAQRRGLTGSVVARMDRAGGRGSVRSAPGEGTTVRLEWPG</sequence>
<dbReference type="PANTHER" id="PTHR24421:SF61">
    <property type="entry name" value="OXYGEN SENSOR HISTIDINE KINASE NREB"/>
    <property type="match status" value="1"/>
</dbReference>
<dbReference type="RefSeq" id="WP_185003876.1">
    <property type="nucleotide sequence ID" value="NZ_JACHMH010000001.1"/>
</dbReference>
<name>A0A7W7CBB1_9PSEU</name>
<dbReference type="EMBL" id="JACHMH010000001">
    <property type="protein sequence ID" value="MBB4677996.1"/>
    <property type="molecule type" value="Genomic_DNA"/>
</dbReference>
<keyword evidence="4" id="KW-0472">Membrane</keyword>
<keyword evidence="4" id="KW-1133">Transmembrane helix</keyword>
<feature type="transmembrane region" description="Helical" evidence="4">
    <location>
        <begin position="73"/>
        <end position="90"/>
    </location>
</feature>
<evidence type="ECO:0000256" key="1">
    <source>
        <dbReference type="ARBA" id="ARBA00022679"/>
    </source>
</evidence>
<dbReference type="GO" id="GO:0000160">
    <property type="term" value="P:phosphorelay signal transduction system"/>
    <property type="evidence" value="ECO:0007669"/>
    <property type="project" value="UniProtKB-KW"/>
</dbReference>
<evidence type="ECO:0000313" key="6">
    <source>
        <dbReference type="EMBL" id="MBB4677996.1"/>
    </source>
</evidence>